<dbReference type="PANTHER" id="PTHR43047">
    <property type="entry name" value="TWO-COMPONENT HISTIDINE PROTEIN KINASE"/>
    <property type="match status" value="1"/>
</dbReference>
<dbReference type="Pfam" id="PF00512">
    <property type="entry name" value="HisKA"/>
    <property type="match status" value="1"/>
</dbReference>
<name>A0A9X7YP27_9GAMM</name>
<feature type="domain" description="Response regulatory" evidence="9">
    <location>
        <begin position="27"/>
        <end position="151"/>
    </location>
</feature>
<dbReference type="SMART" id="SM00387">
    <property type="entry name" value="HATPase_c"/>
    <property type="match status" value="1"/>
</dbReference>
<dbReference type="InterPro" id="IPR003661">
    <property type="entry name" value="HisK_dim/P_dom"/>
</dbReference>
<dbReference type="CDD" id="cd17546">
    <property type="entry name" value="REC_hyHK_CKI1_RcsC-like"/>
    <property type="match status" value="1"/>
</dbReference>
<sequence>MMTAEFPASEAVTAHPEPAQFLPPVIRLLVADDDESVLQVTQLILSRFRYQGRRLDILQARSAAEVRRYLQEYPDIAVLLLDVVMESDDAGLQLVDYIRHQLGNHRMRILLRTGQAGYAPERQVVQDYDINDYLLKSEVTQSRLWLSLTTAIRGYSDILRAEWLAGQVGDAQRQQQQAQQASLAKTRFLAHMSHEIRTPLNGIAGIVELLSQTALDSEQASLVMDLRAASEAMLGVVNDVLDVAKIEAGKLELHQQDFSLADLLRAVAAVFSASMRLKQIDFQQHWPDTADLWLHGDRQRLQQILINYLSNALKFTPAGGRVTLRVSCRPEGPVCVLRAEVDDTGPGISAQRLPDIFNAFEQESAATSLQFGGTGLGLNLCRSLAELMQGEVGVQSEPGKGSCFWLQLPLPLASAPEPALTVLAAESGPRLQGMRLALCEDDATSRKVMQRMLERQGARVLLYENGQQLLDDDAFASCDAIILDYHMPVLDGLTTAAALRQSGFRGPLLALTAAATEDERQHCLAAGMDRVMSKPVEWSLLIDWLQECRNTPAS</sequence>
<reference evidence="10 11" key="1">
    <citation type="submission" date="2019-11" db="EMBL/GenBank/DDBJ databases">
        <title>Venatorbacter sp. nov. a predator of Campylobacter and other Gram-negative bacteria.</title>
        <authorList>
            <person name="Saeedi A."/>
            <person name="Cummings N.J."/>
            <person name="Connerton I.F."/>
            <person name="Connerton P.L."/>
        </authorList>
    </citation>
    <scope>NUCLEOTIDE SEQUENCE [LARGE SCALE GENOMIC DNA]</scope>
    <source>
        <strain evidence="10">XL5</strain>
    </source>
</reference>
<dbReference type="InterPro" id="IPR011006">
    <property type="entry name" value="CheY-like_superfamily"/>
</dbReference>
<feature type="domain" description="Response regulatory" evidence="9">
    <location>
        <begin position="435"/>
        <end position="549"/>
    </location>
</feature>
<dbReference type="KEGG" id="vcw:GJQ55_07010"/>
<feature type="modified residue" description="4-aspartylphosphate" evidence="7">
    <location>
        <position position="484"/>
    </location>
</feature>
<evidence type="ECO:0000259" key="9">
    <source>
        <dbReference type="PROSITE" id="PS50110"/>
    </source>
</evidence>
<keyword evidence="6" id="KW-0902">Two-component regulatory system</keyword>
<dbReference type="InterPro" id="IPR036890">
    <property type="entry name" value="HATPase_C_sf"/>
</dbReference>
<dbReference type="CDD" id="cd16922">
    <property type="entry name" value="HATPase_EvgS-ArcB-TorS-like"/>
    <property type="match status" value="1"/>
</dbReference>
<comment type="catalytic activity">
    <reaction evidence="1">
        <text>ATP + protein L-histidine = ADP + protein N-phospho-L-histidine.</text>
        <dbReference type="EC" id="2.7.13.3"/>
    </reaction>
</comment>
<dbReference type="PROSITE" id="PS50109">
    <property type="entry name" value="HIS_KIN"/>
    <property type="match status" value="1"/>
</dbReference>
<dbReference type="PROSITE" id="PS50110">
    <property type="entry name" value="RESPONSE_REGULATORY"/>
    <property type="match status" value="2"/>
</dbReference>
<dbReference type="PANTHER" id="PTHR43047:SF78">
    <property type="entry name" value="SENSORY_REGULATORY PROTEIN RPFC"/>
    <property type="match status" value="1"/>
</dbReference>
<gene>
    <name evidence="10" type="ORF">GJQ55_07010</name>
</gene>
<dbReference type="Gene3D" id="3.40.50.2300">
    <property type="match status" value="2"/>
</dbReference>
<dbReference type="SUPFAM" id="SSF52172">
    <property type="entry name" value="CheY-like"/>
    <property type="match status" value="2"/>
</dbReference>
<evidence type="ECO:0000256" key="7">
    <source>
        <dbReference type="PROSITE-ProRule" id="PRU00169"/>
    </source>
</evidence>
<dbReference type="InterPro" id="IPR001789">
    <property type="entry name" value="Sig_transdc_resp-reg_receiver"/>
</dbReference>
<dbReference type="CDD" id="cd00082">
    <property type="entry name" value="HisKA"/>
    <property type="match status" value="1"/>
</dbReference>
<dbReference type="InterPro" id="IPR003594">
    <property type="entry name" value="HATPase_dom"/>
</dbReference>
<evidence type="ECO:0000256" key="5">
    <source>
        <dbReference type="ARBA" id="ARBA00022777"/>
    </source>
</evidence>
<dbReference type="AlphaFoldDB" id="A0A9X7YP27"/>
<proteinExistence type="predicted"/>
<dbReference type="InterPro" id="IPR004358">
    <property type="entry name" value="Sig_transdc_His_kin-like_C"/>
</dbReference>
<evidence type="ECO:0000256" key="6">
    <source>
        <dbReference type="ARBA" id="ARBA00023012"/>
    </source>
</evidence>
<keyword evidence="11" id="KW-1185">Reference proteome</keyword>
<dbReference type="EMBL" id="CP046056">
    <property type="protein sequence ID" value="QQD24241.1"/>
    <property type="molecule type" value="Genomic_DNA"/>
</dbReference>
<dbReference type="SMART" id="SM00448">
    <property type="entry name" value="REC"/>
    <property type="match status" value="2"/>
</dbReference>
<dbReference type="Proteomes" id="UP000596074">
    <property type="component" value="Chromosome"/>
</dbReference>
<dbReference type="SMART" id="SM00388">
    <property type="entry name" value="HisKA"/>
    <property type="match status" value="1"/>
</dbReference>
<evidence type="ECO:0000259" key="8">
    <source>
        <dbReference type="PROSITE" id="PS50109"/>
    </source>
</evidence>
<dbReference type="PRINTS" id="PR00344">
    <property type="entry name" value="BCTRLSENSOR"/>
</dbReference>
<accession>A0A9X7YP27</accession>
<feature type="domain" description="Histidine kinase" evidence="8">
    <location>
        <begin position="191"/>
        <end position="412"/>
    </location>
</feature>
<dbReference type="SUPFAM" id="SSF55874">
    <property type="entry name" value="ATPase domain of HSP90 chaperone/DNA topoisomerase II/histidine kinase"/>
    <property type="match status" value="1"/>
</dbReference>
<evidence type="ECO:0000256" key="1">
    <source>
        <dbReference type="ARBA" id="ARBA00000085"/>
    </source>
</evidence>
<protein>
    <recommendedName>
        <fullName evidence="2">histidine kinase</fullName>
        <ecNumber evidence="2">2.7.13.3</ecNumber>
    </recommendedName>
</protein>
<dbReference type="SUPFAM" id="SSF47384">
    <property type="entry name" value="Homodimeric domain of signal transducing histidine kinase"/>
    <property type="match status" value="1"/>
</dbReference>
<dbReference type="Gene3D" id="3.30.565.10">
    <property type="entry name" value="Histidine kinase-like ATPase, C-terminal domain"/>
    <property type="match status" value="1"/>
</dbReference>
<dbReference type="EC" id="2.7.13.3" evidence="2"/>
<dbReference type="InterPro" id="IPR036097">
    <property type="entry name" value="HisK_dim/P_sf"/>
</dbReference>
<dbReference type="Gene3D" id="1.10.287.130">
    <property type="match status" value="1"/>
</dbReference>
<keyword evidence="3 7" id="KW-0597">Phosphoprotein</keyword>
<dbReference type="GO" id="GO:0000155">
    <property type="term" value="F:phosphorelay sensor kinase activity"/>
    <property type="evidence" value="ECO:0007669"/>
    <property type="project" value="InterPro"/>
</dbReference>
<organism evidence="10 11">
    <name type="scientific">Venatoribacter cucullus</name>
    <dbReference type="NCBI Taxonomy" id="2661630"/>
    <lineage>
        <taxon>Bacteria</taxon>
        <taxon>Pseudomonadati</taxon>
        <taxon>Pseudomonadota</taxon>
        <taxon>Gammaproteobacteria</taxon>
        <taxon>Oceanospirillales</taxon>
        <taxon>Oceanospirillaceae</taxon>
        <taxon>Venatoribacter</taxon>
    </lineage>
</organism>
<evidence type="ECO:0000256" key="3">
    <source>
        <dbReference type="ARBA" id="ARBA00022553"/>
    </source>
</evidence>
<dbReference type="InterPro" id="IPR005467">
    <property type="entry name" value="His_kinase_dom"/>
</dbReference>
<feature type="modified residue" description="4-aspartylphosphate" evidence="7">
    <location>
        <position position="82"/>
    </location>
</feature>
<evidence type="ECO:0000313" key="10">
    <source>
        <dbReference type="EMBL" id="QQD24241.1"/>
    </source>
</evidence>
<evidence type="ECO:0000256" key="4">
    <source>
        <dbReference type="ARBA" id="ARBA00022679"/>
    </source>
</evidence>
<dbReference type="FunFam" id="3.30.565.10:FF:000010">
    <property type="entry name" value="Sensor histidine kinase RcsC"/>
    <property type="match status" value="1"/>
</dbReference>
<dbReference type="Pfam" id="PF00072">
    <property type="entry name" value="Response_reg"/>
    <property type="match status" value="2"/>
</dbReference>
<keyword evidence="4" id="KW-0808">Transferase</keyword>
<keyword evidence="5" id="KW-0418">Kinase</keyword>
<evidence type="ECO:0000313" key="11">
    <source>
        <dbReference type="Proteomes" id="UP000596074"/>
    </source>
</evidence>
<dbReference type="Pfam" id="PF02518">
    <property type="entry name" value="HATPase_c"/>
    <property type="match status" value="1"/>
</dbReference>
<evidence type="ECO:0000256" key="2">
    <source>
        <dbReference type="ARBA" id="ARBA00012438"/>
    </source>
</evidence>